<dbReference type="Gene3D" id="2.60.40.1180">
    <property type="entry name" value="Golgi alpha-mannosidase II"/>
    <property type="match status" value="1"/>
</dbReference>
<gene>
    <name evidence="2" type="ORF">ACFQO9_01305</name>
</gene>
<dbReference type="Gene3D" id="3.20.20.80">
    <property type="entry name" value="Glycosidases"/>
    <property type="match status" value="1"/>
</dbReference>
<dbReference type="InterPro" id="IPR017853">
    <property type="entry name" value="GH"/>
</dbReference>
<evidence type="ECO:0000313" key="2">
    <source>
        <dbReference type="EMBL" id="MFC7345352.1"/>
    </source>
</evidence>
<keyword evidence="2" id="KW-0378">Hydrolase</keyword>
<evidence type="ECO:0000313" key="3">
    <source>
        <dbReference type="Proteomes" id="UP001596550"/>
    </source>
</evidence>
<dbReference type="EMBL" id="JBHTCR010000001">
    <property type="protein sequence ID" value="MFC7345352.1"/>
    <property type="molecule type" value="Genomic_DNA"/>
</dbReference>
<dbReference type="Proteomes" id="UP001596550">
    <property type="component" value="Unassembled WGS sequence"/>
</dbReference>
<evidence type="ECO:0000259" key="1">
    <source>
        <dbReference type="SMART" id="SM00642"/>
    </source>
</evidence>
<dbReference type="RefSeq" id="WP_378172210.1">
    <property type="nucleotide sequence ID" value="NZ_JBHTCR010000001.1"/>
</dbReference>
<reference evidence="3" key="1">
    <citation type="journal article" date="2019" name="Int. J. Syst. Evol. Microbiol.">
        <title>The Global Catalogue of Microorganisms (GCM) 10K type strain sequencing project: providing services to taxonomists for standard genome sequencing and annotation.</title>
        <authorList>
            <consortium name="The Broad Institute Genomics Platform"/>
            <consortium name="The Broad Institute Genome Sequencing Center for Infectious Disease"/>
            <person name="Wu L."/>
            <person name="Ma J."/>
        </authorList>
    </citation>
    <scope>NUCLEOTIDE SEQUENCE [LARGE SCALE GENOMIC DNA]</scope>
    <source>
        <strain evidence="3">CCUG 54781</strain>
    </source>
</reference>
<dbReference type="SMART" id="SM00642">
    <property type="entry name" value="Aamy"/>
    <property type="match status" value="1"/>
</dbReference>
<dbReference type="CDD" id="cd11313">
    <property type="entry name" value="AmyAc_arch_bac_AmyA"/>
    <property type="match status" value="1"/>
</dbReference>
<accession>A0ABW2LS37</accession>
<sequence length="465" mass="54757">MVWLFLTEKMIEIPEVLFYIKFMEQQNLNRYIPKKYVQISTPEWVKNATLYELNVRQFSEEGNFKAIEKQLPRLKKLGIDIIWIMPIHPIGQAHRKGTLGSYYSVKDYYGINAEFGNAEDFRNLVNAIHDHGMYVILDWVANHTSWDNDLVEKHPDWYMKSRKGTFQSTRWRDYDDIIEFDYKNSDLRKYMTDALKFWITEYNIDGYRCDIASFIPLDFWENARAELDAIKPVFMLAEAEDKELHRKAFDATYNWNLWNILHKIATTETSIKSLTEAYIAEHVSIFPKEGMRMNFIDNHDKNSWEGNQYSNFGNALKAAIVFTVLMDGIPLIYNGQEAGLNRSLEFFEKDPIEWKNHEIETLYSTLFYLKHQNQALWNGNHGGEIVRVINDRMDQVISFVREKNGDKVISFINLSRDILVVQFDTSFDTGLYTNLFTGEKQKISETFILTMNPWDYVVLHSSSSN</sequence>
<name>A0ABW2LS37_9FLAO</name>
<dbReference type="SUPFAM" id="SSF51445">
    <property type="entry name" value="(Trans)glycosidases"/>
    <property type="match status" value="1"/>
</dbReference>
<keyword evidence="3" id="KW-1185">Reference proteome</keyword>
<organism evidence="2 3">
    <name type="scientific">Chryseobacterium zhengzhouense</name>
    <dbReference type="NCBI Taxonomy" id="1636086"/>
    <lineage>
        <taxon>Bacteria</taxon>
        <taxon>Pseudomonadati</taxon>
        <taxon>Bacteroidota</taxon>
        <taxon>Flavobacteriia</taxon>
        <taxon>Flavobacteriales</taxon>
        <taxon>Weeksellaceae</taxon>
        <taxon>Chryseobacterium group</taxon>
        <taxon>Chryseobacterium</taxon>
    </lineage>
</organism>
<protein>
    <submittedName>
        <fullName evidence="2">Alpha-amylase family glycosyl hydrolase</fullName>
    </submittedName>
</protein>
<dbReference type="PANTHER" id="PTHR47786">
    <property type="entry name" value="ALPHA-1,4-GLUCAN:MALTOSE-1-PHOSPHATE MALTOSYLTRANSFERASE"/>
    <property type="match status" value="1"/>
</dbReference>
<dbReference type="InterPro" id="IPR006047">
    <property type="entry name" value="GH13_cat_dom"/>
</dbReference>
<dbReference type="GO" id="GO:0016787">
    <property type="term" value="F:hydrolase activity"/>
    <property type="evidence" value="ECO:0007669"/>
    <property type="project" value="UniProtKB-KW"/>
</dbReference>
<proteinExistence type="predicted"/>
<dbReference type="SUPFAM" id="SSF51011">
    <property type="entry name" value="Glycosyl hydrolase domain"/>
    <property type="match status" value="1"/>
</dbReference>
<dbReference type="Pfam" id="PF00128">
    <property type="entry name" value="Alpha-amylase"/>
    <property type="match status" value="1"/>
</dbReference>
<dbReference type="PANTHER" id="PTHR47786:SF2">
    <property type="entry name" value="GLYCOSYL HYDROLASE FAMILY 13 CATALYTIC DOMAIN-CONTAINING PROTEIN"/>
    <property type="match status" value="1"/>
</dbReference>
<dbReference type="InterPro" id="IPR013780">
    <property type="entry name" value="Glyco_hydro_b"/>
</dbReference>
<comment type="caution">
    <text evidence="2">The sequence shown here is derived from an EMBL/GenBank/DDBJ whole genome shotgun (WGS) entry which is preliminary data.</text>
</comment>
<feature type="domain" description="Glycosyl hydrolase family 13 catalytic" evidence="1">
    <location>
        <begin position="52"/>
        <end position="370"/>
    </location>
</feature>